<comment type="caution">
    <text evidence="10">The sequence shown here is derived from an EMBL/GenBank/DDBJ whole genome shotgun (WGS) entry which is preliminary data.</text>
</comment>
<evidence type="ECO:0000313" key="11">
    <source>
        <dbReference type="Proteomes" id="UP000886829"/>
    </source>
</evidence>
<dbReference type="InterPro" id="IPR004843">
    <property type="entry name" value="Calcineurin-like_PHP"/>
</dbReference>
<dbReference type="NCBIfam" id="TIGR00668">
    <property type="entry name" value="apaH"/>
    <property type="match status" value="1"/>
</dbReference>
<reference evidence="10" key="1">
    <citation type="journal article" date="2021" name="PeerJ">
        <title>Extensive microbial diversity within the chicken gut microbiome revealed by metagenomics and culture.</title>
        <authorList>
            <person name="Gilroy R."/>
            <person name="Ravi A."/>
            <person name="Getino M."/>
            <person name="Pursley I."/>
            <person name="Horton D.L."/>
            <person name="Alikhan N.F."/>
            <person name="Baker D."/>
            <person name="Gharbi K."/>
            <person name="Hall N."/>
            <person name="Watson M."/>
            <person name="Adriaenssens E.M."/>
            <person name="Foster-Nyarko E."/>
            <person name="Jarju S."/>
            <person name="Secka A."/>
            <person name="Antonio M."/>
            <person name="Oren A."/>
            <person name="Chaudhuri R.R."/>
            <person name="La Ragione R."/>
            <person name="Hildebrand F."/>
            <person name="Pallen M.J."/>
        </authorList>
    </citation>
    <scope>NUCLEOTIDE SEQUENCE</scope>
    <source>
        <strain evidence="10">USASDec5-558</strain>
    </source>
</reference>
<comment type="similarity">
    <text evidence="2">Belongs to the Ap4A hydrolase family.</text>
</comment>
<evidence type="ECO:0000256" key="8">
    <source>
        <dbReference type="ARBA" id="ARBA00049417"/>
    </source>
</evidence>
<evidence type="ECO:0000256" key="7">
    <source>
        <dbReference type="ARBA" id="ARBA00033210"/>
    </source>
</evidence>
<evidence type="ECO:0000256" key="2">
    <source>
        <dbReference type="ARBA" id="ARBA00005419"/>
    </source>
</evidence>
<feature type="domain" description="Calcineurin-like phosphoesterase" evidence="9">
    <location>
        <begin position="3"/>
        <end position="169"/>
    </location>
</feature>
<protein>
    <recommendedName>
        <fullName evidence="3">bis(5'-nucleosyl)-tetraphosphatase (symmetrical)</fullName>
        <ecNumber evidence="3">3.6.1.41</ecNumber>
    </recommendedName>
    <alternativeName>
        <fullName evidence="6">Ap4A hydrolase</fullName>
    </alternativeName>
    <alternativeName>
        <fullName evidence="5">Diadenosine 5',5'''-P1,P4-tetraphosphate pyrophosphohydrolase</fullName>
    </alternativeName>
    <alternativeName>
        <fullName evidence="7">Diadenosine tetraphosphatase</fullName>
    </alternativeName>
</protein>
<dbReference type="EMBL" id="DXEV01000193">
    <property type="protein sequence ID" value="HIX57741.1"/>
    <property type="molecule type" value="Genomic_DNA"/>
</dbReference>
<dbReference type="NCBIfam" id="NF001204">
    <property type="entry name" value="PRK00166.1"/>
    <property type="match status" value="1"/>
</dbReference>
<dbReference type="AlphaFoldDB" id="A0A9D1WEJ8"/>
<evidence type="ECO:0000259" key="9">
    <source>
        <dbReference type="Pfam" id="PF00149"/>
    </source>
</evidence>
<accession>A0A9D1WEJ8</accession>
<dbReference type="Proteomes" id="UP000886829">
    <property type="component" value="Unassembled WGS sequence"/>
</dbReference>
<organism evidence="10 11">
    <name type="scientific">Candidatus Anaerobiospirillum pullistercoris</name>
    <dbReference type="NCBI Taxonomy" id="2838452"/>
    <lineage>
        <taxon>Bacteria</taxon>
        <taxon>Pseudomonadati</taxon>
        <taxon>Pseudomonadota</taxon>
        <taxon>Gammaproteobacteria</taxon>
        <taxon>Aeromonadales</taxon>
        <taxon>Succinivibrionaceae</taxon>
        <taxon>Anaerobiospirillum</taxon>
    </lineage>
</organism>
<dbReference type="GO" id="GO:0016791">
    <property type="term" value="F:phosphatase activity"/>
    <property type="evidence" value="ECO:0007669"/>
    <property type="project" value="TreeGrafter"/>
</dbReference>
<evidence type="ECO:0000256" key="6">
    <source>
        <dbReference type="ARBA" id="ARBA00032248"/>
    </source>
</evidence>
<evidence type="ECO:0000256" key="3">
    <source>
        <dbReference type="ARBA" id="ARBA00012506"/>
    </source>
</evidence>
<sequence length="280" mass="32318">MATYCIGDIHGCHDEFIKLLKLINFNKKKDELILTGDLIGRGPMPVETMQEIFKLGDCVHNVLGNHDLNFLAVHFGISKPRAKDNLEVILNSPLREQIVNYLINSPLLYMHESKPLIVTHAGIFPLWDIKRARKEAKEAGKALRDPQRCLILLRNMYNDQPNNYFIANEGLTRWRFALNAFTRMRLVFADCTLDYKNSAVNPDLVAKDGLTPWFKRSQPMIYKKRHYKLVFGHWAALNAKCDENDIRALDTGCVWGDRLSAWRYEDDKFFSVKSVGYAKI</sequence>
<dbReference type="InterPro" id="IPR004617">
    <property type="entry name" value="ApaH"/>
</dbReference>
<proteinExistence type="inferred from homology"/>
<gene>
    <name evidence="10" type="ORF">H9850_09785</name>
</gene>
<comment type="catalytic activity">
    <reaction evidence="8">
        <text>P(1),P(4)-bis(5'-adenosyl) tetraphosphate + H2O = 2 ADP + 2 H(+)</text>
        <dbReference type="Rhea" id="RHEA:24252"/>
        <dbReference type="ChEBI" id="CHEBI:15377"/>
        <dbReference type="ChEBI" id="CHEBI:15378"/>
        <dbReference type="ChEBI" id="CHEBI:58141"/>
        <dbReference type="ChEBI" id="CHEBI:456216"/>
        <dbReference type="EC" id="3.6.1.41"/>
    </reaction>
</comment>
<dbReference type="Gene3D" id="3.60.21.10">
    <property type="match status" value="1"/>
</dbReference>
<evidence type="ECO:0000256" key="5">
    <source>
        <dbReference type="ARBA" id="ARBA00031248"/>
    </source>
</evidence>
<name>A0A9D1WEJ8_9GAMM</name>
<dbReference type="SUPFAM" id="SSF56300">
    <property type="entry name" value="Metallo-dependent phosphatases"/>
    <property type="match status" value="1"/>
</dbReference>
<dbReference type="GO" id="GO:0005737">
    <property type="term" value="C:cytoplasm"/>
    <property type="evidence" value="ECO:0007669"/>
    <property type="project" value="TreeGrafter"/>
</dbReference>
<dbReference type="Pfam" id="PF00149">
    <property type="entry name" value="Metallophos"/>
    <property type="match status" value="1"/>
</dbReference>
<dbReference type="GO" id="GO:0110154">
    <property type="term" value="P:RNA decapping"/>
    <property type="evidence" value="ECO:0007669"/>
    <property type="project" value="TreeGrafter"/>
</dbReference>
<comment type="function">
    <text evidence="1">Hydrolyzes diadenosine 5',5'''-P1,P4-tetraphosphate to yield ADP.</text>
</comment>
<dbReference type="GO" id="GO:0008803">
    <property type="term" value="F:bis(5'-nucleosyl)-tetraphosphatase (symmetrical) activity"/>
    <property type="evidence" value="ECO:0007669"/>
    <property type="project" value="UniProtKB-EC"/>
</dbReference>
<keyword evidence="4 10" id="KW-0378">Hydrolase</keyword>
<dbReference type="InterPro" id="IPR050126">
    <property type="entry name" value="Ap4A_hydrolase"/>
</dbReference>
<reference evidence="10" key="2">
    <citation type="submission" date="2021-04" db="EMBL/GenBank/DDBJ databases">
        <authorList>
            <person name="Gilroy R."/>
        </authorList>
    </citation>
    <scope>NUCLEOTIDE SEQUENCE</scope>
    <source>
        <strain evidence="10">USASDec5-558</strain>
    </source>
</reference>
<evidence type="ECO:0000256" key="4">
    <source>
        <dbReference type="ARBA" id="ARBA00022801"/>
    </source>
</evidence>
<evidence type="ECO:0000256" key="1">
    <source>
        <dbReference type="ARBA" id="ARBA00003413"/>
    </source>
</evidence>
<dbReference type="InterPro" id="IPR029052">
    <property type="entry name" value="Metallo-depent_PP-like"/>
</dbReference>
<dbReference type="PANTHER" id="PTHR42850:SF11">
    <property type="entry name" value="BIS(5'-NUCLEOSYL)-TETRAPHOSPHATASE [SYMMETRICAL]"/>
    <property type="match status" value="1"/>
</dbReference>
<dbReference type="PANTHER" id="PTHR42850">
    <property type="entry name" value="METALLOPHOSPHOESTERASE"/>
    <property type="match status" value="1"/>
</dbReference>
<dbReference type="PIRSF" id="PIRSF000903">
    <property type="entry name" value="B5n-ttraPtase_sm"/>
    <property type="match status" value="1"/>
</dbReference>
<evidence type="ECO:0000313" key="10">
    <source>
        <dbReference type="EMBL" id="HIX57741.1"/>
    </source>
</evidence>
<dbReference type="EC" id="3.6.1.41" evidence="3"/>